<name>V5NDL2_MONPI</name>
<proteinExistence type="predicted"/>
<dbReference type="EMBL" id="KF529531">
    <property type="protein sequence ID" value="AHA86567.1"/>
    <property type="molecule type" value="Genomic_DNA"/>
</dbReference>
<accession>V5NDL2</accession>
<feature type="chain" id="PRO_5004739528" evidence="3">
    <location>
        <begin position="19"/>
        <end position="92"/>
    </location>
</feature>
<dbReference type="GO" id="GO:0050832">
    <property type="term" value="P:defense response to fungus"/>
    <property type="evidence" value="ECO:0007669"/>
    <property type="project" value="UniProtKB-KW"/>
</dbReference>
<dbReference type="GO" id="GO:0031640">
    <property type="term" value="P:killing of cells of another organism"/>
    <property type="evidence" value="ECO:0007669"/>
    <property type="project" value="UniProtKB-KW"/>
</dbReference>
<evidence type="ECO:0000256" key="2">
    <source>
        <dbReference type="ARBA" id="ARBA00022577"/>
    </source>
</evidence>
<dbReference type="SUPFAM" id="SSF57598">
    <property type="entry name" value="Antifungal protein (AGAFP)"/>
    <property type="match status" value="1"/>
</dbReference>
<evidence type="ECO:0000256" key="1">
    <source>
        <dbReference type="ARBA" id="ARBA00022529"/>
    </source>
</evidence>
<evidence type="ECO:0000313" key="4">
    <source>
        <dbReference type="EMBL" id="AHA86567.1"/>
    </source>
</evidence>
<gene>
    <name evidence="4" type="primary">mafp1</name>
</gene>
<organism evidence="4">
    <name type="scientific">Monascus pilosus</name>
    <name type="common">Red mold</name>
    <dbReference type="NCBI Taxonomy" id="89488"/>
    <lineage>
        <taxon>Eukaryota</taxon>
        <taxon>Fungi</taxon>
        <taxon>Dikarya</taxon>
        <taxon>Ascomycota</taxon>
        <taxon>Pezizomycotina</taxon>
        <taxon>Eurotiomycetes</taxon>
        <taxon>Eurotiomycetidae</taxon>
        <taxon>Eurotiales</taxon>
        <taxon>Aspergillaceae</taxon>
        <taxon>Monascus</taxon>
    </lineage>
</organism>
<dbReference type="InterPro" id="IPR022706">
    <property type="entry name" value="Antifungal_prot"/>
</dbReference>
<keyword evidence="2" id="KW-0295">Fungicide</keyword>
<dbReference type="AlphaFoldDB" id="V5NDL2"/>
<dbReference type="Pfam" id="PF11402">
    <property type="entry name" value="Antifungal_prot"/>
    <property type="match status" value="1"/>
</dbReference>
<keyword evidence="3" id="KW-0732">Signal</keyword>
<feature type="signal peptide" evidence="3">
    <location>
        <begin position="1"/>
        <end position="18"/>
    </location>
</feature>
<reference evidence="4" key="1">
    <citation type="submission" date="2013-08" db="EMBL/GenBank/DDBJ databases">
        <title>Characterization and overexpression of antifungal protein from Monascus pilosus.</title>
        <authorList>
            <person name="Liaw L.-L."/>
            <person name="Tu C.-Y."/>
        </authorList>
    </citation>
    <scope>NUCLEOTIDE SEQUENCE</scope>
</reference>
<sequence>MQFTKIAIFLFAAMGAVANPIAAESGDLDVRDVQLSKYGGECSLQHNTCTYLKGGKNQVVHCGSAANQKCKSDRHHCEYDEHHKTVNCQTPV</sequence>
<dbReference type="InterPro" id="IPR023112">
    <property type="entry name" value="Antifungal-protein_dom_sf"/>
</dbReference>
<keyword evidence="1" id="KW-0929">Antimicrobial</keyword>
<protein>
    <submittedName>
        <fullName evidence="4">MAFP1</fullName>
    </submittedName>
</protein>
<evidence type="ECO:0000256" key="3">
    <source>
        <dbReference type="SAM" id="SignalP"/>
    </source>
</evidence>
<dbReference type="Gene3D" id="2.40.50.60">
    <property type="entry name" value="Antifungal protein domain"/>
    <property type="match status" value="1"/>
</dbReference>